<accession>A0AAV4VF85</accession>
<organism evidence="1 2">
    <name type="scientific">Caerostris extrusa</name>
    <name type="common">Bark spider</name>
    <name type="synonym">Caerostris bankana</name>
    <dbReference type="NCBI Taxonomy" id="172846"/>
    <lineage>
        <taxon>Eukaryota</taxon>
        <taxon>Metazoa</taxon>
        <taxon>Ecdysozoa</taxon>
        <taxon>Arthropoda</taxon>
        <taxon>Chelicerata</taxon>
        <taxon>Arachnida</taxon>
        <taxon>Araneae</taxon>
        <taxon>Araneomorphae</taxon>
        <taxon>Entelegynae</taxon>
        <taxon>Araneoidea</taxon>
        <taxon>Araneidae</taxon>
        <taxon>Caerostris</taxon>
    </lineage>
</organism>
<proteinExistence type="predicted"/>
<sequence>MFSFILQSFDCRNLPQLCLEQQSNKKERQCVWKENLTSKENIFFPIKKNNPSGMKPFEEVHVFILEMRALFAPRGMDGWRP</sequence>
<evidence type="ECO:0000313" key="1">
    <source>
        <dbReference type="EMBL" id="GIY68145.1"/>
    </source>
</evidence>
<gene>
    <name evidence="1" type="ORF">CEXT_791971</name>
</gene>
<evidence type="ECO:0000313" key="2">
    <source>
        <dbReference type="Proteomes" id="UP001054945"/>
    </source>
</evidence>
<protein>
    <submittedName>
        <fullName evidence="1">Uncharacterized protein</fullName>
    </submittedName>
</protein>
<keyword evidence="2" id="KW-1185">Reference proteome</keyword>
<name>A0AAV4VF85_CAEEX</name>
<dbReference type="AlphaFoldDB" id="A0AAV4VF85"/>
<dbReference type="EMBL" id="BPLR01014334">
    <property type="protein sequence ID" value="GIY68145.1"/>
    <property type="molecule type" value="Genomic_DNA"/>
</dbReference>
<dbReference type="Proteomes" id="UP001054945">
    <property type="component" value="Unassembled WGS sequence"/>
</dbReference>
<reference evidence="1 2" key="1">
    <citation type="submission" date="2021-06" db="EMBL/GenBank/DDBJ databases">
        <title>Caerostris extrusa draft genome.</title>
        <authorList>
            <person name="Kono N."/>
            <person name="Arakawa K."/>
        </authorList>
    </citation>
    <scope>NUCLEOTIDE SEQUENCE [LARGE SCALE GENOMIC DNA]</scope>
</reference>
<comment type="caution">
    <text evidence="1">The sequence shown here is derived from an EMBL/GenBank/DDBJ whole genome shotgun (WGS) entry which is preliminary data.</text>
</comment>